<name>A0A510I4V2_9VIBR</name>
<evidence type="ECO:0008006" key="3">
    <source>
        <dbReference type="Google" id="ProtNLM"/>
    </source>
</evidence>
<dbReference type="AlphaFoldDB" id="A0A510I4V2"/>
<organism evidence="1 2">
    <name type="scientific">Vibrio rotiferianus</name>
    <dbReference type="NCBI Taxonomy" id="190895"/>
    <lineage>
        <taxon>Bacteria</taxon>
        <taxon>Pseudomonadati</taxon>
        <taxon>Pseudomonadota</taxon>
        <taxon>Gammaproteobacteria</taxon>
        <taxon>Vibrionales</taxon>
        <taxon>Vibrionaceae</taxon>
        <taxon>Vibrio</taxon>
    </lineage>
</organism>
<gene>
    <name evidence="1" type="ORF">VroAM7_12720</name>
</gene>
<reference evidence="2" key="1">
    <citation type="submission" date="2019-07" db="EMBL/GenBank/DDBJ databases">
        <title>Complete Genome Sequences of Vibrion rotiferianus strain AM7.</title>
        <authorList>
            <person name="Miyazaki K."/>
            <person name="Wiseschart A."/>
            <person name="Pootanakit K."/>
            <person name="Ishimori K."/>
            <person name="Kitahara K."/>
        </authorList>
    </citation>
    <scope>NUCLEOTIDE SEQUENCE [LARGE SCALE GENOMIC DNA]</scope>
    <source>
        <strain evidence="2">AM7</strain>
    </source>
</reference>
<proteinExistence type="predicted"/>
<sequence length="146" mass="16282">MASFPNNWEDYVLVKRSIIPASDVVLPPETPTFIQQTVKMYNWTNGGKGTNLSIYVPQKKLEAYKAHGPYTDGITAVAVYEESNIIFVTEHLAGETLYGSFDKQGNDISKQHPSLSIEACYRCHNGYEDICINGTCSVPIIDVFNK</sequence>
<evidence type="ECO:0000313" key="2">
    <source>
        <dbReference type="Proteomes" id="UP000315115"/>
    </source>
</evidence>
<accession>A0A510I4V2</accession>
<evidence type="ECO:0000313" key="1">
    <source>
        <dbReference type="EMBL" id="BBL88619.1"/>
    </source>
</evidence>
<protein>
    <recommendedName>
        <fullName evidence="3">Cytochrome P460 domain-containing protein</fullName>
    </recommendedName>
</protein>
<dbReference type="Proteomes" id="UP000315115">
    <property type="component" value="Chromosome 1"/>
</dbReference>
<dbReference type="EMBL" id="AP019798">
    <property type="protein sequence ID" value="BBL88619.1"/>
    <property type="molecule type" value="Genomic_DNA"/>
</dbReference>